<dbReference type="eggNOG" id="COG0178">
    <property type="taxonomic scope" value="Bacteria"/>
</dbReference>
<dbReference type="Gene3D" id="3.40.50.300">
    <property type="entry name" value="P-loop containing nucleotide triphosphate hydrolases"/>
    <property type="match status" value="1"/>
</dbReference>
<dbReference type="PANTHER" id="PTHR43581:SF2">
    <property type="entry name" value="EXCINUCLEASE ATPASE SUBUNIT"/>
    <property type="match status" value="1"/>
</dbReference>
<evidence type="ECO:0000313" key="3">
    <source>
        <dbReference type="Proteomes" id="UP000015423"/>
    </source>
</evidence>
<evidence type="ECO:0000313" key="2">
    <source>
        <dbReference type="EMBL" id="AGS70156.1"/>
    </source>
</evidence>
<keyword evidence="2" id="KW-0547">Nucleotide-binding</keyword>
<name>S5UWE4_STRC3</name>
<dbReference type="AlphaFoldDB" id="S5UWE4"/>
<dbReference type="HOGENOM" id="CLU_033692_0_0_11"/>
<dbReference type="PANTHER" id="PTHR43581">
    <property type="entry name" value="ATP/GTP PHOSPHATASE"/>
    <property type="match status" value="1"/>
</dbReference>
<keyword evidence="3" id="KW-1185">Reference proteome</keyword>
<dbReference type="GO" id="GO:0016887">
    <property type="term" value="F:ATP hydrolysis activity"/>
    <property type="evidence" value="ECO:0007669"/>
    <property type="project" value="InterPro"/>
</dbReference>
<dbReference type="KEGG" id="sci:B446_16700"/>
<gene>
    <name evidence="2" type="ORF">B446_16700</name>
</gene>
<sequence length="454" mass="52115">MRVEVSQLLGRFDHEIPFSPQKDFVILHGPNGIGKTKLLELIDATFSMNLQLISEIPFRSAVFEFNDGSAIIIERTGQEALPGMGEEESLSEELKFQLKQPGGRTIPWNASKALRRGEFSPGFLRLMESELPIRRVTGTKWRDLSVGDIVPAREIYQRYSELLPRAPLVPQLDEIPAEISDTLSSITVHLIETQRLINLQAMRPSRSSRDPDNVRQPTVVRFSEDFSRRLGEAMAQNSRVSQGLDRSFPRRLLSETNLHPEITEDAIRSRYSEQNEIRRRLTQISVLDASGELPLPDRPLENWERRVLWTYLDDTEEKLNTFKELLNRVDLLREIVNSRFLYKELVLDREGFHVVTAGGKEIPPSKLSSGEQHELVLAYDLLFNVKPNSLVLIDEPEISLHVVWQKEFLNDIVRIAAINSARFMVATHSPQIIHKYWSETVGLEPGYENEEMWS</sequence>
<dbReference type="Proteomes" id="UP000015423">
    <property type="component" value="Chromosome"/>
</dbReference>
<dbReference type="EMBL" id="CP006259">
    <property type="protein sequence ID" value="AGS70156.1"/>
    <property type="molecule type" value="Genomic_DNA"/>
</dbReference>
<feature type="domain" description="ATPase AAA-type core" evidence="1">
    <location>
        <begin position="319"/>
        <end position="433"/>
    </location>
</feature>
<accession>S5UWE4</accession>
<dbReference type="Pfam" id="PF13304">
    <property type="entry name" value="AAA_21"/>
    <property type="match status" value="1"/>
</dbReference>
<evidence type="ECO:0000259" key="1">
    <source>
        <dbReference type="Pfam" id="PF13304"/>
    </source>
</evidence>
<proteinExistence type="predicted"/>
<dbReference type="InterPro" id="IPR027417">
    <property type="entry name" value="P-loop_NTPase"/>
</dbReference>
<keyword evidence="2" id="KW-0067">ATP-binding</keyword>
<dbReference type="InterPro" id="IPR003959">
    <property type="entry name" value="ATPase_AAA_core"/>
</dbReference>
<dbReference type="GO" id="GO:0005524">
    <property type="term" value="F:ATP binding"/>
    <property type="evidence" value="ECO:0007669"/>
    <property type="project" value="UniProtKB-KW"/>
</dbReference>
<protein>
    <submittedName>
        <fullName evidence="2">ATP-binding protein</fullName>
    </submittedName>
</protein>
<reference evidence="3" key="1">
    <citation type="submission" date="2012-10" db="EMBL/GenBank/DDBJ databases">
        <title>The complete genome sequence of Streptomyces collinus Tu 365.</title>
        <authorList>
            <person name="Ruckert C."/>
            <person name="Szczepanowski R."/>
            <person name="Goesmann A."/>
            <person name="Pross E.K."/>
            <person name="Musiol E.M."/>
            <person name="Blin K."/>
            <person name="Wohlleben W."/>
            <person name="Puhler A."/>
            <person name="Weber T."/>
            <person name="Kalinowski J."/>
        </authorList>
    </citation>
    <scope>NUCLEOTIDE SEQUENCE [LARGE SCALE GENOMIC DNA]</scope>
    <source>
        <strain evidence="3">DSM 40733 / Tue 365</strain>
    </source>
</reference>
<dbReference type="SUPFAM" id="SSF52540">
    <property type="entry name" value="P-loop containing nucleoside triphosphate hydrolases"/>
    <property type="match status" value="1"/>
</dbReference>
<dbReference type="InterPro" id="IPR051396">
    <property type="entry name" value="Bact_Antivir_Def_Nuclease"/>
</dbReference>
<organism evidence="2 3">
    <name type="scientific">Streptomyces collinus (strain DSM 40733 / Tue 365)</name>
    <dbReference type="NCBI Taxonomy" id="1214242"/>
    <lineage>
        <taxon>Bacteria</taxon>
        <taxon>Bacillati</taxon>
        <taxon>Actinomycetota</taxon>
        <taxon>Actinomycetes</taxon>
        <taxon>Kitasatosporales</taxon>
        <taxon>Streptomycetaceae</taxon>
        <taxon>Streptomyces</taxon>
    </lineage>
</organism>
<reference evidence="2 3" key="2">
    <citation type="journal article" date="2013" name="J. Biotechnol.">
        <title>Complete genome sequence of the kirromycin producer Streptomyces collinus Tu 365 consisting of a linear chromosome and two linear plasmids.</title>
        <authorList>
            <person name="Ruckert C."/>
            <person name="Szczepanowski R."/>
            <person name="Albersmeier A."/>
            <person name="Goesmann A."/>
            <person name="Iftime D."/>
            <person name="Musiol E.M."/>
            <person name="Blin K."/>
            <person name="Wohlleben W."/>
            <person name="Puhler A."/>
            <person name="Kalinowski J."/>
            <person name="Weber T."/>
        </authorList>
    </citation>
    <scope>NUCLEOTIDE SEQUENCE [LARGE SCALE GENOMIC DNA]</scope>
    <source>
        <strain evidence="3">DSM 40733 / Tue 365</strain>
    </source>
</reference>